<feature type="region of interest" description="Disordered" evidence="1">
    <location>
        <begin position="1"/>
        <end position="71"/>
    </location>
</feature>
<dbReference type="AlphaFoldDB" id="A0A6J4UMA3"/>
<feature type="region of interest" description="Disordered" evidence="1">
    <location>
        <begin position="88"/>
        <end position="218"/>
    </location>
</feature>
<gene>
    <name evidence="2" type="ORF">AVDCRST_MAG19-1124</name>
</gene>
<keyword evidence="2" id="KW-0808">Transferase</keyword>
<dbReference type="GO" id="GO:0141100">
    <property type="term" value="F:tRNA (guanine(18)-2'-O)-methyltransferase activity"/>
    <property type="evidence" value="ECO:0007669"/>
    <property type="project" value="UniProtKB-EC"/>
</dbReference>
<proteinExistence type="predicted"/>
<feature type="non-terminal residue" evidence="2">
    <location>
        <position position="218"/>
    </location>
</feature>
<feature type="non-terminal residue" evidence="2">
    <location>
        <position position="1"/>
    </location>
</feature>
<feature type="compositionally biased region" description="Low complexity" evidence="1">
    <location>
        <begin position="207"/>
        <end position="218"/>
    </location>
</feature>
<sequence length="218" mass="23341">GRHANRGGPAGACQGAGWEDGPLAADRAAPAAGRGRATPPPAGFDGGAGECSRPAQRERGAPLVRCRRGADGARRLLDRGAAAVVRPDHIRQRREVGRHATPRLDRGLLCGPPGGRFFDSRRRTRRGEPGPVRDRSPWPDRDRLRERDARRLPGGAGGGRREGRGPDAGDDREPQHLRRLRRGPLRGAAAAPRRRRLRAAEAERGDAGAARGRLASAL</sequence>
<dbReference type="GO" id="GO:0032259">
    <property type="term" value="P:methylation"/>
    <property type="evidence" value="ECO:0007669"/>
    <property type="project" value="UniProtKB-KW"/>
</dbReference>
<feature type="compositionally biased region" description="Basic and acidic residues" evidence="1">
    <location>
        <begin position="159"/>
        <end position="176"/>
    </location>
</feature>
<feature type="compositionally biased region" description="Basic and acidic residues" evidence="1">
    <location>
        <begin position="88"/>
        <end position="106"/>
    </location>
</feature>
<accession>A0A6J4UMA3</accession>
<keyword evidence="2" id="KW-0489">Methyltransferase</keyword>
<feature type="compositionally biased region" description="Basic and acidic residues" evidence="1">
    <location>
        <begin position="118"/>
        <end position="151"/>
    </location>
</feature>
<dbReference type="EMBL" id="CADCWL010000046">
    <property type="protein sequence ID" value="CAA9554742.1"/>
    <property type="molecule type" value="Genomic_DNA"/>
</dbReference>
<name>A0A6J4UMA3_9BACT</name>
<protein>
    <submittedName>
        <fullName evidence="2">tRNA (Guanosine(18)-2'-O)-methyltransferase</fullName>
        <ecNumber evidence="2">2.1.1.34</ecNumber>
    </submittedName>
</protein>
<dbReference type="EC" id="2.1.1.34" evidence="2"/>
<feature type="compositionally biased region" description="Low complexity" evidence="1">
    <location>
        <begin position="21"/>
        <end position="37"/>
    </location>
</feature>
<evidence type="ECO:0000313" key="2">
    <source>
        <dbReference type="EMBL" id="CAA9554742.1"/>
    </source>
</evidence>
<organism evidence="2">
    <name type="scientific">uncultured Thermomicrobiales bacterium</name>
    <dbReference type="NCBI Taxonomy" id="1645740"/>
    <lineage>
        <taxon>Bacteria</taxon>
        <taxon>Pseudomonadati</taxon>
        <taxon>Thermomicrobiota</taxon>
        <taxon>Thermomicrobia</taxon>
        <taxon>Thermomicrobiales</taxon>
        <taxon>environmental samples</taxon>
    </lineage>
</organism>
<evidence type="ECO:0000256" key="1">
    <source>
        <dbReference type="SAM" id="MobiDB-lite"/>
    </source>
</evidence>
<reference evidence="2" key="1">
    <citation type="submission" date="2020-02" db="EMBL/GenBank/DDBJ databases">
        <authorList>
            <person name="Meier V. D."/>
        </authorList>
    </citation>
    <scope>NUCLEOTIDE SEQUENCE</scope>
    <source>
        <strain evidence="2">AVDCRST_MAG19</strain>
    </source>
</reference>